<evidence type="ECO:0000313" key="1">
    <source>
        <dbReference type="EMBL" id="MET3585763.1"/>
    </source>
</evidence>
<comment type="caution">
    <text evidence="1">The sequence shown here is derived from an EMBL/GenBank/DDBJ whole genome shotgun (WGS) entry which is preliminary data.</text>
</comment>
<dbReference type="EMBL" id="JBEPLJ010000006">
    <property type="protein sequence ID" value="MET3585763.1"/>
    <property type="molecule type" value="Genomic_DNA"/>
</dbReference>
<sequence>MLKATHFAVQISSKVWLVTFVSELGESETRRMTSDEFIAMIQAEARFAD</sequence>
<name>A0ABV2H5E4_9HYPH</name>
<dbReference type="Proteomes" id="UP001549031">
    <property type="component" value="Unassembled WGS sequence"/>
</dbReference>
<evidence type="ECO:0000313" key="2">
    <source>
        <dbReference type="Proteomes" id="UP001549031"/>
    </source>
</evidence>
<protein>
    <recommendedName>
        <fullName evidence="3">Transposase</fullName>
    </recommendedName>
</protein>
<dbReference type="RefSeq" id="WP_247243689.1">
    <property type="nucleotide sequence ID" value="NZ_JALJRA010000006.1"/>
</dbReference>
<accession>A0ABV2H5E4</accession>
<evidence type="ECO:0008006" key="3">
    <source>
        <dbReference type="Google" id="ProtNLM"/>
    </source>
</evidence>
<reference evidence="1 2" key="1">
    <citation type="submission" date="2024-06" db="EMBL/GenBank/DDBJ databases">
        <title>Genomic Encyclopedia of Type Strains, Phase IV (KMG-IV): sequencing the most valuable type-strain genomes for metagenomic binning, comparative biology and taxonomic classification.</title>
        <authorList>
            <person name="Goeker M."/>
        </authorList>
    </citation>
    <scope>NUCLEOTIDE SEQUENCE [LARGE SCALE GENOMIC DNA]</scope>
    <source>
        <strain evidence="1 2">DSM 105042</strain>
    </source>
</reference>
<proteinExistence type="predicted"/>
<organism evidence="1 2">
    <name type="scientific">Pseudorhizobium tarimense</name>
    <dbReference type="NCBI Taxonomy" id="1079109"/>
    <lineage>
        <taxon>Bacteria</taxon>
        <taxon>Pseudomonadati</taxon>
        <taxon>Pseudomonadota</taxon>
        <taxon>Alphaproteobacteria</taxon>
        <taxon>Hyphomicrobiales</taxon>
        <taxon>Rhizobiaceae</taxon>
        <taxon>Rhizobium/Agrobacterium group</taxon>
        <taxon>Pseudorhizobium</taxon>
    </lineage>
</organism>
<gene>
    <name evidence="1" type="ORF">ABID21_001872</name>
</gene>
<keyword evidence="2" id="KW-1185">Reference proteome</keyword>